<dbReference type="AlphaFoldDB" id="A0A7Y8FXN4"/>
<proteinExistence type="predicted"/>
<evidence type="ECO:0000313" key="1">
    <source>
        <dbReference type="EMBL" id="NWE87427.1"/>
    </source>
</evidence>
<accession>A0A7Y8FXN4</accession>
<evidence type="ECO:0008006" key="3">
    <source>
        <dbReference type="Google" id="ProtNLM"/>
    </source>
</evidence>
<evidence type="ECO:0000313" key="2">
    <source>
        <dbReference type="Proteomes" id="UP000585226"/>
    </source>
</evidence>
<organism evidence="1 2">
    <name type="scientific">Pseudomonas reactans</name>
    <dbReference type="NCBI Taxonomy" id="117680"/>
    <lineage>
        <taxon>Bacteria</taxon>
        <taxon>Pseudomonadati</taxon>
        <taxon>Pseudomonadota</taxon>
        <taxon>Gammaproteobacteria</taxon>
        <taxon>Pseudomonadales</taxon>
        <taxon>Pseudomonadaceae</taxon>
        <taxon>Pseudomonas</taxon>
    </lineage>
</organism>
<dbReference type="RefSeq" id="WP_177110390.1">
    <property type="nucleotide sequence ID" value="NZ_JACASB010000042.1"/>
</dbReference>
<name>A0A7Y8FXN4_9PSED</name>
<dbReference type="Proteomes" id="UP000585226">
    <property type="component" value="Unassembled WGS sequence"/>
</dbReference>
<gene>
    <name evidence="1" type="ORF">HX893_04685</name>
</gene>
<protein>
    <recommendedName>
        <fullName evidence="3">EF-hand domain-containing protein</fullName>
    </recommendedName>
</protein>
<comment type="caution">
    <text evidence="1">The sequence shown here is derived from an EMBL/GenBank/DDBJ whole genome shotgun (WGS) entry which is preliminary data.</text>
</comment>
<sequence>MLYLAQNNQQPLFQSGGNVGFNGPSNFCSPAVVNNPWPGNSGVRESDVARSFLNNFTAFEAASGGSVTLRGLQHYASRSEGGDEAENQLIQLARNIVGSIRGGVGLDVPISRENVMSAITFFEGKESATGYGGGMQTSPRPDYGAMQQQRINSQYFPQYAVPPQMQNNSGYFPQASQIALSVSTPSTPTTDGDFVAKLNAHFSSLEDPSTPGSISDKSLASVISGRRMDGTPATPEEMQVAQELKTKFALFNQLDQNGTGKLDGRFSRDDIARVSDHLKAAEMSDAEVIDGMKKFFVKYGGGDEYVNKKELEQAAGKAPSDREYTAEERQAAIAILNRPALYKELDLGTNGEGGRGYKDDRFDMANVEYMQKQLNPSAGS</sequence>
<dbReference type="EMBL" id="JACASD010000010">
    <property type="protein sequence ID" value="NWE87427.1"/>
    <property type="molecule type" value="Genomic_DNA"/>
</dbReference>
<reference evidence="1 2" key="1">
    <citation type="submission" date="2020-04" db="EMBL/GenBank/DDBJ databases">
        <title>Molecular characterization of pseudomonads from Agaricus bisporus reveal novel blotch 2 pathogens in Western Europe.</title>
        <authorList>
            <person name="Taparia T."/>
            <person name="Krijger M."/>
            <person name="Haynes E."/>
            <person name="Elpinstone J.G."/>
            <person name="Noble R."/>
            <person name="Van Der Wolf J."/>
        </authorList>
    </citation>
    <scope>NUCLEOTIDE SEQUENCE [LARGE SCALE GENOMIC DNA]</scope>
    <source>
        <strain evidence="1 2">P8021</strain>
    </source>
</reference>